<dbReference type="Pfam" id="PF01025">
    <property type="entry name" value="GrpE"/>
    <property type="match status" value="1"/>
</dbReference>
<keyword evidence="3" id="KW-0963">Cytoplasm</keyword>
<evidence type="ECO:0000256" key="5">
    <source>
        <dbReference type="RuleBase" id="RU004478"/>
    </source>
</evidence>
<dbReference type="Gene3D" id="2.30.22.10">
    <property type="entry name" value="Head domain of nucleotide exchange factor GrpE"/>
    <property type="match status" value="1"/>
</dbReference>
<dbReference type="InterPro" id="IPR000740">
    <property type="entry name" value="GrpE"/>
</dbReference>
<protein>
    <recommendedName>
        <fullName evidence="3 4">Protein GrpE</fullName>
    </recommendedName>
    <alternativeName>
        <fullName evidence="3">HSP-70 cofactor</fullName>
    </alternativeName>
</protein>
<evidence type="ECO:0000256" key="4">
    <source>
        <dbReference type="RuleBase" id="RU000639"/>
    </source>
</evidence>
<sequence length="179" mass="20897">MLNDDKDIDFVPEEEGENVAKQLKNLRDKLEVCQKDKETNLAGWQRERADFVNYKKDENKRLIDAILLVKIDMLSEFLGVLDTFHLAEESPQWNNLPPDWQQGMKGIYNQFWSIFKEYGVLEIEVDSCFDPNFCEAVNIVKTSEKEKDGQIAKIVNRGYRMGDRILRPAKVAVFKFETD</sequence>
<dbReference type="PANTHER" id="PTHR21237:SF23">
    <property type="entry name" value="GRPE PROTEIN HOMOLOG, MITOCHONDRIAL"/>
    <property type="match status" value="1"/>
</dbReference>
<dbReference type="PRINTS" id="PR00773">
    <property type="entry name" value="GRPEPROTEIN"/>
</dbReference>
<dbReference type="Gene3D" id="3.90.20.20">
    <property type="match status" value="1"/>
</dbReference>
<comment type="caution">
    <text evidence="6">The sequence shown here is derived from an EMBL/GenBank/DDBJ whole genome shotgun (WGS) entry which is preliminary data.</text>
</comment>
<dbReference type="GO" id="GO:0051082">
    <property type="term" value="F:unfolded protein binding"/>
    <property type="evidence" value="ECO:0007669"/>
    <property type="project" value="TreeGrafter"/>
</dbReference>
<evidence type="ECO:0000313" key="7">
    <source>
        <dbReference type="Proteomes" id="UP000182253"/>
    </source>
</evidence>
<evidence type="ECO:0000256" key="2">
    <source>
        <dbReference type="ARBA" id="ARBA00023186"/>
    </source>
</evidence>
<comment type="function">
    <text evidence="3 4">Participates actively in the response to hyperosmotic and heat shock by preventing the aggregation of stress-denatured proteins, in association with DnaK and GrpE. It is the nucleotide exchange factor for DnaK and may function as a thermosensor. Unfolded proteins bind initially to DnaJ; upon interaction with the DnaJ-bound protein, DnaK hydrolyzes its bound ATP, resulting in the formation of a stable complex. GrpE releases ADP from DnaK; ATP binding to DnaK triggers the release of the substrate protein, thus completing the reaction cycle. Several rounds of ATP-dependent interactions between DnaJ, DnaK and GrpE are required for fully efficient folding.</text>
</comment>
<keyword evidence="2 3" id="KW-0143">Chaperone</keyword>
<dbReference type="Proteomes" id="UP000182253">
    <property type="component" value="Unassembled WGS sequence"/>
</dbReference>
<dbReference type="PROSITE" id="PS01071">
    <property type="entry name" value="GRPE"/>
    <property type="match status" value="1"/>
</dbReference>
<dbReference type="GO" id="GO:0006457">
    <property type="term" value="P:protein folding"/>
    <property type="evidence" value="ECO:0007669"/>
    <property type="project" value="InterPro"/>
</dbReference>
<dbReference type="SUPFAM" id="SSF51064">
    <property type="entry name" value="Head domain of nucleotide exchange factor GrpE"/>
    <property type="match status" value="1"/>
</dbReference>
<dbReference type="SUPFAM" id="SSF58014">
    <property type="entry name" value="Coiled-coil domain of nucleotide exchange factor GrpE"/>
    <property type="match status" value="1"/>
</dbReference>
<dbReference type="GO" id="GO:0000774">
    <property type="term" value="F:adenyl-nucleotide exchange factor activity"/>
    <property type="evidence" value="ECO:0007669"/>
    <property type="project" value="InterPro"/>
</dbReference>
<dbReference type="HAMAP" id="MF_01151">
    <property type="entry name" value="GrpE"/>
    <property type="match status" value="1"/>
</dbReference>
<dbReference type="GO" id="GO:0051087">
    <property type="term" value="F:protein-folding chaperone binding"/>
    <property type="evidence" value="ECO:0007669"/>
    <property type="project" value="InterPro"/>
</dbReference>
<dbReference type="GO" id="GO:0005737">
    <property type="term" value="C:cytoplasm"/>
    <property type="evidence" value="ECO:0007669"/>
    <property type="project" value="UniProtKB-SubCell"/>
</dbReference>
<dbReference type="STRING" id="1801735.A2645_00380"/>
<keyword evidence="3 4" id="KW-0346">Stress response</keyword>
<dbReference type="GO" id="GO:0042803">
    <property type="term" value="F:protein homodimerization activity"/>
    <property type="evidence" value="ECO:0007669"/>
    <property type="project" value="InterPro"/>
</dbReference>
<dbReference type="InterPro" id="IPR013805">
    <property type="entry name" value="GrpE_CC"/>
</dbReference>
<comment type="similarity">
    <text evidence="1 3 5">Belongs to the GrpE family.</text>
</comment>
<dbReference type="PANTHER" id="PTHR21237">
    <property type="entry name" value="GRPE PROTEIN"/>
    <property type="match status" value="1"/>
</dbReference>
<evidence type="ECO:0000256" key="1">
    <source>
        <dbReference type="ARBA" id="ARBA00009054"/>
    </source>
</evidence>
<name>A0A1F6UVU9_9BACT</name>
<evidence type="ECO:0000256" key="3">
    <source>
        <dbReference type="HAMAP-Rule" id="MF_01151"/>
    </source>
</evidence>
<accession>A0A1F6UVU9</accession>
<dbReference type="InterPro" id="IPR009012">
    <property type="entry name" value="GrpE_head"/>
</dbReference>
<dbReference type="CDD" id="cd00446">
    <property type="entry name" value="GrpE"/>
    <property type="match status" value="1"/>
</dbReference>
<comment type="subunit">
    <text evidence="3">Homodimer.</text>
</comment>
<organism evidence="6 7">
    <name type="scientific">Candidatus Nomurabacteria bacterium RIFCSPHIGHO2_01_FULL_39_9</name>
    <dbReference type="NCBI Taxonomy" id="1801735"/>
    <lineage>
        <taxon>Bacteria</taxon>
        <taxon>Candidatus Nomuraibacteriota</taxon>
    </lineage>
</organism>
<dbReference type="AlphaFoldDB" id="A0A1F6UVU9"/>
<gene>
    <name evidence="3" type="primary">grpE</name>
    <name evidence="6" type="ORF">A2645_00380</name>
</gene>
<proteinExistence type="inferred from homology"/>
<dbReference type="EMBL" id="MFTL01000018">
    <property type="protein sequence ID" value="OGI61448.1"/>
    <property type="molecule type" value="Genomic_DNA"/>
</dbReference>
<evidence type="ECO:0000313" key="6">
    <source>
        <dbReference type="EMBL" id="OGI61448.1"/>
    </source>
</evidence>
<reference evidence="6 7" key="1">
    <citation type="journal article" date="2016" name="Nat. Commun.">
        <title>Thousands of microbial genomes shed light on interconnected biogeochemical processes in an aquifer system.</title>
        <authorList>
            <person name="Anantharaman K."/>
            <person name="Brown C.T."/>
            <person name="Hug L.A."/>
            <person name="Sharon I."/>
            <person name="Castelle C.J."/>
            <person name="Probst A.J."/>
            <person name="Thomas B.C."/>
            <person name="Singh A."/>
            <person name="Wilkins M.J."/>
            <person name="Karaoz U."/>
            <person name="Brodie E.L."/>
            <person name="Williams K.H."/>
            <person name="Hubbard S.S."/>
            <person name="Banfield J.F."/>
        </authorList>
    </citation>
    <scope>NUCLEOTIDE SEQUENCE [LARGE SCALE GENOMIC DNA]</scope>
</reference>
<comment type="subcellular location">
    <subcellularLocation>
        <location evidence="3">Cytoplasm</location>
    </subcellularLocation>
</comment>